<comment type="subcellular location">
    <subcellularLocation>
        <location evidence="1">Cell membrane</location>
        <topology evidence="1">Peripheral membrane protein</topology>
    </subcellularLocation>
</comment>
<dbReference type="CDD" id="cd03230">
    <property type="entry name" value="ABC_DR_subfamily_A"/>
    <property type="match status" value="1"/>
</dbReference>
<evidence type="ECO:0000256" key="5">
    <source>
        <dbReference type="ARBA" id="ARBA00023251"/>
    </source>
</evidence>
<gene>
    <name evidence="7" type="ORF">GCM10009747_15460</name>
</gene>
<dbReference type="EMBL" id="BAAANH010000003">
    <property type="protein sequence ID" value="GAA1757699.1"/>
    <property type="molecule type" value="Genomic_DNA"/>
</dbReference>
<sequence length="318" mass="34658">MRPIEVRDLHKAYGDVQAVDGVSFEIERGEVFALLGPNGAGKTTVVEIIEGHRTADSGEVRVLGHDPGRRERELRERIGIVLQEAGFDEDATVAELVRLHRNLYPRRLDVDAVIELVGLTAKRAARVRTLSGGQKRRLDLALGLVGDPEVLFLDEPTVGFDPEARRQAWSIVRDLRANGTTVLLTTHYLDEAQHLADRVAIVVAGRLVALDSPSELAAHGRETVIAFRTTEPTDAAALTSRGLLELLGDGAALESDGAGWRLITDDATRTLHAVTTWSLERGVPLDAIEVRRPTLEDAYLELVGEHPVHAGTDEAVRA</sequence>
<keyword evidence="5" id="KW-0046">Antibiotic resistance</keyword>
<feature type="domain" description="ABC transporter" evidence="6">
    <location>
        <begin position="4"/>
        <end position="229"/>
    </location>
</feature>
<evidence type="ECO:0000256" key="2">
    <source>
        <dbReference type="ARBA" id="ARBA00022448"/>
    </source>
</evidence>
<dbReference type="GO" id="GO:0005524">
    <property type="term" value="F:ATP binding"/>
    <property type="evidence" value="ECO:0007669"/>
    <property type="project" value="UniProtKB-KW"/>
</dbReference>
<dbReference type="InterPro" id="IPR003593">
    <property type="entry name" value="AAA+_ATPase"/>
</dbReference>
<protein>
    <submittedName>
        <fullName evidence="7">ABC transporter ATP-binding protein</fullName>
    </submittedName>
</protein>
<dbReference type="SMART" id="SM00382">
    <property type="entry name" value="AAA"/>
    <property type="match status" value="1"/>
</dbReference>
<dbReference type="InterPro" id="IPR050763">
    <property type="entry name" value="ABC_transporter_ATP-binding"/>
</dbReference>
<evidence type="ECO:0000313" key="8">
    <source>
        <dbReference type="Proteomes" id="UP001500506"/>
    </source>
</evidence>
<proteinExistence type="predicted"/>
<dbReference type="Pfam" id="PF00005">
    <property type="entry name" value="ABC_tran"/>
    <property type="match status" value="1"/>
</dbReference>
<reference evidence="7 8" key="1">
    <citation type="journal article" date="2019" name="Int. J. Syst. Evol. Microbiol.">
        <title>The Global Catalogue of Microorganisms (GCM) 10K type strain sequencing project: providing services to taxonomists for standard genome sequencing and annotation.</title>
        <authorList>
            <consortium name="The Broad Institute Genomics Platform"/>
            <consortium name="The Broad Institute Genome Sequencing Center for Infectious Disease"/>
            <person name="Wu L."/>
            <person name="Ma J."/>
        </authorList>
    </citation>
    <scope>NUCLEOTIDE SEQUENCE [LARGE SCALE GENOMIC DNA]</scope>
    <source>
        <strain evidence="7 8">JCM 14319</strain>
    </source>
</reference>
<keyword evidence="2" id="KW-0813">Transport</keyword>
<dbReference type="PANTHER" id="PTHR42711">
    <property type="entry name" value="ABC TRANSPORTER ATP-BINDING PROTEIN"/>
    <property type="match status" value="1"/>
</dbReference>
<dbReference type="SUPFAM" id="SSF52540">
    <property type="entry name" value="P-loop containing nucleoside triphosphate hydrolases"/>
    <property type="match status" value="1"/>
</dbReference>
<evidence type="ECO:0000259" key="6">
    <source>
        <dbReference type="PROSITE" id="PS50893"/>
    </source>
</evidence>
<dbReference type="PROSITE" id="PS50893">
    <property type="entry name" value="ABC_TRANSPORTER_2"/>
    <property type="match status" value="1"/>
</dbReference>
<organism evidence="7 8">
    <name type="scientific">Agromyces humatus</name>
    <dbReference type="NCBI Taxonomy" id="279573"/>
    <lineage>
        <taxon>Bacteria</taxon>
        <taxon>Bacillati</taxon>
        <taxon>Actinomycetota</taxon>
        <taxon>Actinomycetes</taxon>
        <taxon>Micrococcales</taxon>
        <taxon>Microbacteriaceae</taxon>
        <taxon>Agromyces</taxon>
    </lineage>
</organism>
<dbReference type="PANTHER" id="PTHR42711:SF17">
    <property type="entry name" value="ABC TRANSPORTER ATP-BINDING PROTEIN"/>
    <property type="match status" value="1"/>
</dbReference>
<dbReference type="RefSeq" id="WP_232498983.1">
    <property type="nucleotide sequence ID" value="NZ_BAAANH010000003.1"/>
</dbReference>
<evidence type="ECO:0000256" key="1">
    <source>
        <dbReference type="ARBA" id="ARBA00004202"/>
    </source>
</evidence>
<keyword evidence="8" id="KW-1185">Reference proteome</keyword>
<evidence type="ECO:0000256" key="4">
    <source>
        <dbReference type="ARBA" id="ARBA00022840"/>
    </source>
</evidence>
<keyword evidence="4 7" id="KW-0067">ATP-binding</keyword>
<name>A0ABN2KJE9_9MICO</name>
<accession>A0ABN2KJE9</accession>
<dbReference type="Proteomes" id="UP001500506">
    <property type="component" value="Unassembled WGS sequence"/>
</dbReference>
<evidence type="ECO:0000313" key="7">
    <source>
        <dbReference type="EMBL" id="GAA1757699.1"/>
    </source>
</evidence>
<dbReference type="Gene3D" id="3.40.50.300">
    <property type="entry name" value="P-loop containing nucleotide triphosphate hydrolases"/>
    <property type="match status" value="1"/>
</dbReference>
<dbReference type="PROSITE" id="PS00211">
    <property type="entry name" value="ABC_TRANSPORTER_1"/>
    <property type="match status" value="1"/>
</dbReference>
<comment type="caution">
    <text evidence="7">The sequence shown here is derived from an EMBL/GenBank/DDBJ whole genome shotgun (WGS) entry which is preliminary data.</text>
</comment>
<dbReference type="InterPro" id="IPR027417">
    <property type="entry name" value="P-loop_NTPase"/>
</dbReference>
<evidence type="ECO:0000256" key="3">
    <source>
        <dbReference type="ARBA" id="ARBA00022741"/>
    </source>
</evidence>
<keyword evidence="3" id="KW-0547">Nucleotide-binding</keyword>
<dbReference type="InterPro" id="IPR003439">
    <property type="entry name" value="ABC_transporter-like_ATP-bd"/>
</dbReference>
<dbReference type="InterPro" id="IPR017871">
    <property type="entry name" value="ABC_transporter-like_CS"/>
</dbReference>